<dbReference type="SUPFAM" id="SSF46785">
    <property type="entry name" value="Winged helix' DNA-binding domain"/>
    <property type="match status" value="1"/>
</dbReference>
<dbReference type="InterPro" id="IPR050756">
    <property type="entry name" value="CSN3"/>
</dbReference>
<dbReference type="InterPro" id="IPR013586">
    <property type="entry name" value="PSMD3_C"/>
</dbReference>
<comment type="caution">
    <text evidence="4">The sequence shown here is derived from an EMBL/GenBank/DDBJ whole genome shotgun (WGS) entry which is preliminary data.</text>
</comment>
<evidence type="ECO:0000313" key="4">
    <source>
        <dbReference type="EMBL" id="KAK1442574.1"/>
    </source>
</evidence>
<comment type="similarity">
    <text evidence="1">Belongs to the proteasome subunit S3 family.</text>
</comment>
<reference evidence="4" key="1">
    <citation type="submission" date="2023-08" db="EMBL/GenBank/DDBJ databases">
        <title>Draft sequence of the Babesia gibsoni genome.</title>
        <authorList>
            <person name="Yamagishi J.Y."/>
            <person name="Xuan X.X."/>
        </authorList>
    </citation>
    <scope>NUCLEOTIDE SEQUENCE</scope>
    <source>
        <strain evidence="4">Azabu</strain>
    </source>
</reference>
<dbReference type="PANTHER" id="PTHR10758:SF2">
    <property type="entry name" value="26S PROTEASOME NON-ATPASE REGULATORY SUBUNIT 3"/>
    <property type="match status" value="1"/>
</dbReference>
<dbReference type="PANTHER" id="PTHR10758">
    <property type="entry name" value="26S PROTEASOME NON-ATPASE REGULATORY SUBUNIT 3/COP9 SIGNALOSOME COMPLEX SUBUNIT 3"/>
    <property type="match status" value="1"/>
</dbReference>
<dbReference type="Pfam" id="PF25573">
    <property type="entry name" value="TPR_PSMD3_N"/>
    <property type="match status" value="1"/>
</dbReference>
<name>A0AAD8LI06_BABGI</name>
<dbReference type="GO" id="GO:0030234">
    <property type="term" value="F:enzyme regulator activity"/>
    <property type="evidence" value="ECO:0007669"/>
    <property type="project" value="InterPro"/>
</dbReference>
<dbReference type="InterPro" id="IPR057985">
    <property type="entry name" value="TPR_PSMD3_N"/>
</dbReference>
<dbReference type="SMART" id="SM00753">
    <property type="entry name" value="PAM"/>
    <property type="match status" value="1"/>
</dbReference>
<evidence type="ECO:0000256" key="2">
    <source>
        <dbReference type="ARBA" id="ARBA00022942"/>
    </source>
</evidence>
<dbReference type="GO" id="GO:0008541">
    <property type="term" value="C:proteasome regulatory particle, lid subcomplex"/>
    <property type="evidence" value="ECO:0007669"/>
    <property type="project" value="TreeGrafter"/>
</dbReference>
<evidence type="ECO:0000259" key="3">
    <source>
        <dbReference type="PROSITE" id="PS50250"/>
    </source>
</evidence>
<evidence type="ECO:0000256" key="1">
    <source>
        <dbReference type="ARBA" id="ARBA00007912"/>
    </source>
</evidence>
<dbReference type="EMBL" id="JAVEPI010000003">
    <property type="protein sequence ID" value="KAK1442574.1"/>
    <property type="molecule type" value="Genomic_DNA"/>
</dbReference>
<dbReference type="InterPro" id="IPR036390">
    <property type="entry name" value="WH_DNA-bd_sf"/>
</dbReference>
<dbReference type="PROSITE" id="PS50250">
    <property type="entry name" value="PCI"/>
    <property type="match status" value="1"/>
</dbReference>
<dbReference type="Gene3D" id="1.25.40.570">
    <property type="match status" value="1"/>
</dbReference>
<evidence type="ECO:0000313" key="5">
    <source>
        <dbReference type="Proteomes" id="UP001230268"/>
    </source>
</evidence>
<feature type="domain" description="PCI" evidence="3">
    <location>
        <begin position="258"/>
        <end position="439"/>
    </location>
</feature>
<dbReference type="GO" id="GO:0006511">
    <property type="term" value="P:ubiquitin-dependent protein catabolic process"/>
    <property type="evidence" value="ECO:0007669"/>
    <property type="project" value="TreeGrafter"/>
</dbReference>
<protein>
    <submittedName>
        <fullName evidence="4">26S proteasome non-ATPase regulatory subunit 3/cop9 signalosome complex subunit 3</fullName>
    </submittedName>
</protein>
<keyword evidence="2 4" id="KW-0647">Proteasome</keyword>
<proteinExistence type="inferred from homology"/>
<keyword evidence="5" id="KW-1185">Reference proteome</keyword>
<dbReference type="InterPro" id="IPR000717">
    <property type="entry name" value="PCI_dom"/>
</dbReference>
<dbReference type="SMART" id="SM00088">
    <property type="entry name" value="PINT"/>
    <property type="match status" value="1"/>
</dbReference>
<dbReference type="Proteomes" id="UP001230268">
    <property type="component" value="Unassembled WGS sequence"/>
</dbReference>
<gene>
    <name evidence="4" type="ORF">BgAZ_300920</name>
</gene>
<dbReference type="Pfam" id="PF01399">
    <property type="entry name" value="PCI"/>
    <property type="match status" value="1"/>
</dbReference>
<organism evidence="4 5">
    <name type="scientific">Babesia gibsoni</name>
    <dbReference type="NCBI Taxonomy" id="33632"/>
    <lineage>
        <taxon>Eukaryota</taxon>
        <taxon>Sar</taxon>
        <taxon>Alveolata</taxon>
        <taxon>Apicomplexa</taxon>
        <taxon>Aconoidasida</taxon>
        <taxon>Piroplasmida</taxon>
        <taxon>Babesiidae</taxon>
        <taxon>Babesia</taxon>
    </lineage>
</organism>
<sequence>MAETESNTPTAGKTSQPCDAFRELLSYCTAMTEAAVARADGRFMVRLLRHIKTLRNLLKNYSAATLPILKQSIQVYATGAKSCPVAAVAVSMIGDVDQDAQKMDQDTDIRLNYTVRPILGMQEYLSKNSNLVETKVLFITLLVIYLIDVERYADAMRLGEMLAKHVLELNTASMDQLAGKVFFYYSRTFELGGRHHETRTLLMNAYRKACIHHQPMTEAATFNCIIRYLVQHKLYSAASTLIMKASFPDSLSSNAQYARYLFYYGKILAVQLEYSEAYNKLVQALRKAPQSDKTGYGFKLTVTKITIIVTLLMGDVPEKSIFANPLMKRDLAAYEKVVIAVMNGDLPGFSEICDKFKSQFERDGTLFLIARLRQNVIKGGLRKINLAYSRISIADVAEKLGINSLEETECIVAKAIKDGIIEATIYHDEGYIQSKANVNIFTSDQPMRAFHKRISFCQKLHANTIQAMRYPDEPEVVPEQTPPTVIDESEAIAAYDGLGDGDLL</sequence>
<dbReference type="GO" id="GO:0042176">
    <property type="term" value="P:regulation of protein catabolic process"/>
    <property type="evidence" value="ECO:0007669"/>
    <property type="project" value="InterPro"/>
</dbReference>
<dbReference type="Pfam" id="PF08375">
    <property type="entry name" value="Rpn3_C"/>
    <property type="match status" value="1"/>
</dbReference>
<accession>A0AAD8LI06</accession>
<dbReference type="AlphaFoldDB" id="A0AAD8LI06"/>